<evidence type="ECO:0000256" key="2">
    <source>
        <dbReference type="SAM" id="MobiDB-lite"/>
    </source>
</evidence>
<dbReference type="SMART" id="SM00906">
    <property type="entry name" value="Fungal_trans"/>
    <property type="match status" value="1"/>
</dbReference>
<dbReference type="GO" id="GO:0008270">
    <property type="term" value="F:zinc ion binding"/>
    <property type="evidence" value="ECO:0007669"/>
    <property type="project" value="InterPro"/>
</dbReference>
<name>A0A0D1ZQB4_9EURO</name>
<dbReference type="GO" id="GO:0003677">
    <property type="term" value="F:DNA binding"/>
    <property type="evidence" value="ECO:0007669"/>
    <property type="project" value="InterPro"/>
</dbReference>
<keyword evidence="5" id="KW-1185">Reference proteome</keyword>
<dbReference type="EMBL" id="KN847042">
    <property type="protein sequence ID" value="KIW30211.1"/>
    <property type="molecule type" value="Genomic_DNA"/>
</dbReference>
<feature type="region of interest" description="Disordered" evidence="2">
    <location>
        <begin position="1"/>
        <end position="28"/>
    </location>
</feature>
<dbReference type="CDD" id="cd12148">
    <property type="entry name" value="fungal_TF_MHR"/>
    <property type="match status" value="1"/>
</dbReference>
<dbReference type="GO" id="GO:0006351">
    <property type="term" value="P:DNA-templated transcription"/>
    <property type="evidence" value="ECO:0007669"/>
    <property type="project" value="InterPro"/>
</dbReference>
<dbReference type="InterPro" id="IPR007219">
    <property type="entry name" value="XnlR_reg_dom"/>
</dbReference>
<sequence length="536" mass="60485">MGTVWPDVRLSDSGDEAPTSPQRSHLIGGHDSKSYLAICSESAVNWLKARVSSADEQSVTDIVTRLSRHADYKSTFMCPPKLKQFPEPDMQMAWKYCQEYFDNRVETLFGAIDRRQFEARLRAHLQDGDNSDSDPSWYALRNTIYATGTRLLLTRTGCDAKTIHESAMQYFLNALSVHTQVLFARQVDLTGVQALTIMSFFAENLLGSSIESMLCSNAIRVAQGLRLNYEPVSNERLSPSDRFVGNRIWWALYCYDKHISLRDGRQSCIDDDDISCALPERQASENPNKFEIFMQMIKSAQIQSLIYKKLFSAAGRRQNTIQERAAVEQLDQALSEWRDSLPLHLRPGAPIKKSSLPAGVHIDPVVYMHYTYYGTVIAMYNKFPWTARGSSLDNAAFGREKAVSAARSVVLATRYIDTDMNTTGCLLFSYPMTALIVLFVHILQNPLAPSAHSDVVLMDMATGHFAQLEFATSMQLEVQFVRDMAHIARRAVEQIRRDAWIDVTPFEAPEPAIFSPTMTGPNLNFMDFLTDDVYAV</sequence>
<dbReference type="Pfam" id="PF04082">
    <property type="entry name" value="Fungal_trans"/>
    <property type="match status" value="1"/>
</dbReference>
<dbReference type="Proteomes" id="UP000054466">
    <property type="component" value="Unassembled WGS sequence"/>
</dbReference>
<dbReference type="GO" id="GO:0003700">
    <property type="term" value="F:DNA-binding transcription factor activity"/>
    <property type="evidence" value="ECO:0007669"/>
    <property type="project" value="InterPro"/>
</dbReference>
<dbReference type="PANTHER" id="PTHR46910:SF25">
    <property type="entry name" value="ABC-TRANSPORTER-REGULATING TRANSCRIPTION FACTOR"/>
    <property type="match status" value="1"/>
</dbReference>
<dbReference type="RefSeq" id="XP_016250427.1">
    <property type="nucleotide sequence ID" value="XM_016392908.1"/>
</dbReference>
<evidence type="ECO:0000313" key="5">
    <source>
        <dbReference type="Proteomes" id="UP000054466"/>
    </source>
</evidence>
<dbReference type="VEuPathDB" id="FungiDB:PV07_05970"/>
<protein>
    <recommendedName>
        <fullName evidence="3">Xylanolytic transcriptional activator regulatory domain-containing protein</fullName>
    </recommendedName>
</protein>
<dbReference type="OrthoDB" id="3990906at2759"/>
<dbReference type="InterPro" id="IPR050987">
    <property type="entry name" value="AtrR-like"/>
</dbReference>
<dbReference type="AlphaFoldDB" id="A0A0D1ZQB4"/>
<evidence type="ECO:0000259" key="3">
    <source>
        <dbReference type="SMART" id="SM00906"/>
    </source>
</evidence>
<proteinExistence type="predicted"/>
<dbReference type="HOGENOM" id="CLU_016058_0_1_1"/>
<accession>A0A0D1ZQB4</accession>
<gene>
    <name evidence="4" type="ORF">PV07_05970</name>
</gene>
<dbReference type="GeneID" id="27345164"/>
<reference evidence="4 5" key="1">
    <citation type="submission" date="2015-01" db="EMBL/GenBank/DDBJ databases">
        <title>The Genome Sequence of Cladophialophora immunda CBS83496.</title>
        <authorList>
            <consortium name="The Broad Institute Genomics Platform"/>
            <person name="Cuomo C."/>
            <person name="de Hoog S."/>
            <person name="Gorbushina A."/>
            <person name="Stielow B."/>
            <person name="Teixiera M."/>
            <person name="Abouelleil A."/>
            <person name="Chapman S.B."/>
            <person name="Priest M."/>
            <person name="Young S.K."/>
            <person name="Wortman J."/>
            <person name="Nusbaum C."/>
            <person name="Birren B."/>
        </authorList>
    </citation>
    <scope>NUCLEOTIDE SEQUENCE [LARGE SCALE GENOMIC DNA]</scope>
    <source>
        <strain evidence="4 5">CBS 83496</strain>
    </source>
</reference>
<dbReference type="PANTHER" id="PTHR46910">
    <property type="entry name" value="TRANSCRIPTION FACTOR PDR1"/>
    <property type="match status" value="1"/>
</dbReference>
<keyword evidence="1" id="KW-0539">Nucleus</keyword>
<feature type="domain" description="Xylanolytic transcriptional activator regulatory" evidence="3">
    <location>
        <begin position="211"/>
        <end position="285"/>
    </location>
</feature>
<evidence type="ECO:0000256" key="1">
    <source>
        <dbReference type="ARBA" id="ARBA00023242"/>
    </source>
</evidence>
<organism evidence="4 5">
    <name type="scientific">Cladophialophora immunda</name>
    <dbReference type="NCBI Taxonomy" id="569365"/>
    <lineage>
        <taxon>Eukaryota</taxon>
        <taxon>Fungi</taxon>
        <taxon>Dikarya</taxon>
        <taxon>Ascomycota</taxon>
        <taxon>Pezizomycotina</taxon>
        <taxon>Eurotiomycetes</taxon>
        <taxon>Chaetothyriomycetidae</taxon>
        <taxon>Chaetothyriales</taxon>
        <taxon>Herpotrichiellaceae</taxon>
        <taxon>Cladophialophora</taxon>
    </lineage>
</organism>
<evidence type="ECO:0000313" key="4">
    <source>
        <dbReference type="EMBL" id="KIW30211.1"/>
    </source>
</evidence>